<feature type="domain" description="tRNA-specific 2-thiouridylase MnmA-like central" evidence="12">
    <location>
        <begin position="215"/>
        <end position="283"/>
    </location>
</feature>
<feature type="site" description="Interaction with tRNA" evidence="10">
    <location>
        <position position="353"/>
    </location>
</feature>
<dbReference type="NCBIfam" id="TIGR00420">
    <property type="entry name" value="trmU"/>
    <property type="match status" value="1"/>
</dbReference>
<dbReference type="FunFam" id="3.40.50.620:FF:000004">
    <property type="entry name" value="tRNA-specific 2-thiouridylase MnmA"/>
    <property type="match status" value="1"/>
</dbReference>
<dbReference type="Proteomes" id="UP000010816">
    <property type="component" value="Chromosome"/>
</dbReference>
<feature type="binding site" evidence="10">
    <location>
        <position position="46"/>
    </location>
    <ligand>
        <name>ATP</name>
        <dbReference type="ChEBI" id="CHEBI:30616"/>
    </ligand>
</feature>
<feature type="binding site" evidence="10">
    <location>
        <position position="135"/>
    </location>
    <ligand>
        <name>ATP</name>
        <dbReference type="ChEBI" id="CHEBI:30616"/>
    </ligand>
</feature>
<dbReference type="PANTHER" id="PTHR11933:SF5">
    <property type="entry name" value="MITOCHONDRIAL TRNA-SPECIFIC 2-THIOURIDYLASE 1"/>
    <property type="match status" value="1"/>
</dbReference>
<comment type="catalytic activity">
    <reaction evidence="9 10">
        <text>S-sulfanyl-L-cysteinyl-[protein] + uridine(34) in tRNA + AH2 + ATP = 2-thiouridine(34) in tRNA + L-cysteinyl-[protein] + A + AMP + diphosphate + H(+)</text>
        <dbReference type="Rhea" id="RHEA:47032"/>
        <dbReference type="Rhea" id="RHEA-COMP:10131"/>
        <dbReference type="Rhea" id="RHEA-COMP:11726"/>
        <dbReference type="Rhea" id="RHEA-COMP:11727"/>
        <dbReference type="Rhea" id="RHEA-COMP:11728"/>
        <dbReference type="ChEBI" id="CHEBI:13193"/>
        <dbReference type="ChEBI" id="CHEBI:15378"/>
        <dbReference type="ChEBI" id="CHEBI:17499"/>
        <dbReference type="ChEBI" id="CHEBI:29950"/>
        <dbReference type="ChEBI" id="CHEBI:30616"/>
        <dbReference type="ChEBI" id="CHEBI:33019"/>
        <dbReference type="ChEBI" id="CHEBI:61963"/>
        <dbReference type="ChEBI" id="CHEBI:65315"/>
        <dbReference type="ChEBI" id="CHEBI:87170"/>
        <dbReference type="ChEBI" id="CHEBI:456215"/>
        <dbReference type="EC" id="2.8.1.13"/>
    </reaction>
</comment>
<evidence type="ECO:0000256" key="9">
    <source>
        <dbReference type="ARBA" id="ARBA00051542"/>
    </source>
</evidence>
<keyword evidence="14" id="KW-1185">Reference proteome</keyword>
<gene>
    <name evidence="10" type="primary">mnmA</name>
    <name evidence="13" type="ORF">Thimo_2095</name>
</gene>
<evidence type="ECO:0000259" key="11">
    <source>
        <dbReference type="Pfam" id="PF20258"/>
    </source>
</evidence>
<dbReference type="OrthoDB" id="9800696at2"/>
<proteinExistence type="inferred from homology"/>
<evidence type="ECO:0000256" key="3">
    <source>
        <dbReference type="ARBA" id="ARBA00022679"/>
    </source>
</evidence>
<feature type="region of interest" description="Interaction with target base in tRNA" evidence="10">
    <location>
        <begin position="106"/>
        <end position="108"/>
    </location>
</feature>
<keyword evidence="4 10" id="KW-0819">tRNA processing</keyword>
<dbReference type="GO" id="GO:0002143">
    <property type="term" value="P:tRNA wobble position uridine thiolation"/>
    <property type="evidence" value="ECO:0007669"/>
    <property type="project" value="TreeGrafter"/>
</dbReference>
<dbReference type="EC" id="2.8.1.13" evidence="10"/>
<reference evidence="13 14" key="1">
    <citation type="submission" date="2011-09" db="EMBL/GenBank/DDBJ databases">
        <title>Complete sequence of chromosome of Thioflavicoccus mobilis 8321.</title>
        <authorList>
            <consortium name="US DOE Joint Genome Institute"/>
            <person name="Lucas S."/>
            <person name="Han J."/>
            <person name="Lapidus A."/>
            <person name="Cheng J.-F."/>
            <person name="Goodwin L."/>
            <person name="Pitluck S."/>
            <person name="Peters L."/>
            <person name="Ovchinnikova G."/>
            <person name="Lu M."/>
            <person name="Detter J.C."/>
            <person name="Han C."/>
            <person name="Tapia R."/>
            <person name="Land M."/>
            <person name="Hauser L."/>
            <person name="Kyrpides N."/>
            <person name="Ivanova N."/>
            <person name="Pagani I."/>
            <person name="Vogl K."/>
            <person name="Liu Z."/>
            <person name="Imhoff J."/>
            <person name="Thiel V."/>
            <person name="Frigaard N.-U."/>
            <person name="Bryant D."/>
            <person name="Woyke T."/>
        </authorList>
    </citation>
    <scope>NUCLEOTIDE SEQUENCE [LARGE SCALE GENOMIC DNA]</scope>
    <source>
        <strain evidence="13 14">8321</strain>
    </source>
</reference>
<evidence type="ECO:0000256" key="5">
    <source>
        <dbReference type="ARBA" id="ARBA00022741"/>
    </source>
</evidence>
<dbReference type="KEGG" id="tmb:Thimo_2095"/>
<dbReference type="InterPro" id="IPR014729">
    <property type="entry name" value="Rossmann-like_a/b/a_fold"/>
</dbReference>
<dbReference type="InterPro" id="IPR004506">
    <property type="entry name" value="MnmA-like"/>
</dbReference>
<feature type="binding site" evidence="10">
    <location>
        <begin position="20"/>
        <end position="27"/>
    </location>
    <ligand>
        <name>ATP</name>
        <dbReference type="ChEBI" id="CHEBI:30616"/>
    </ligand>
</feature>
<feature type="active site" description="Nucleophile" evidence="10">
    <location>
        <position position="111"/>
    </location>
</feature>
<dbReference type="Pfam" id="PF03054">
    <property type="entry name" value="tRNA_Me_trans"/>
    <property type="match status" value="1"/>
</dbReference>
<dbReference type="Pfam" id="PF20258">
    <property type="entry name" value="tRNA_Me_trans_C"/>
    <property type="match status" value="1"/>
</dbReference>
<sequence>MTPAPHPQNASPAGETVVVGLSGGVDSAVAALRLLEQGYDVHGLFMKNWEEDDDADYCAAAADLADARAVAEHLGIRLHTANFAAEYWDRVFTHFLAEYRAGRTPNPDVLCNREIKFQAFLDHALWLGADRIATGHYARLALDEDGARLHLCADPDKDQTYFLYLLNQEQLRHSRFPLADLTKAEVRRIARHAGLANAAKKDSTGICFIGERRFRDFLARYLPPTPGPIETPEGRVLGEHRGVAYYTIGQRQGLGIGGLADGDEAPWFVARKEPVRNALIVVQGGEHPLLMSHEVEGTQLHWIAGHPPGPLPYPCRARLRHRQALQDCQLLSYDGSTCRVAFEHPQRAVTPGQSIVLYRDDECLGGAVIAQAA</sequence>
<dbReference type="HAMAP" id="MF_00144">
    <property type="entry name" value="tRNA_thiouridyl_MnmA"/>
    <property type="match status" value="1"/>
</dbReference>
<protein>
    <recommendedName>
        <fullName evidence="10">tRNA-specific 2-thiouridylase MnmA</fullName>
        <ecNumber evidence="10">2.8.1.13</ecNumber>
    </recommendedName>
</protein>
<comment type="function">
    <text evidence="10">Catalyzes the 2-thiolation of uridine at the wobble position (U34) of tRNA, leading to the formation of s(2)U34.</text>
</comment>
<dbReference type="GO" id="GO:0032259">
    <property type="term" value="P:methylation"/>
    <property type="evidence" value="ECO:0007669"/>
    <property type="project" value="UniProtKB-KW"/>
</dbReference>
<dbReference type="InterPro" id="IPR046885">
    <property type="entry name" value="MnmA-like_C"/>
</dbReference>
<evidence type="ECO:0000256" key="7">
    <source>
        <dbReference type="ARBA" id="ARBA00022884"/>
    </source>
</evidence>
<evidence type="ECO:0000259" key="12">
    <source>
        <dbReference type="Pfam" id="PF20259"/>
    </source>
</evidence>
<evidence type="ECO:0000256" key="4">
    <source>
        <dbReference type="ARBA" id="ARBA00022694"/>
    </source>
</evidence>
<dbReference type="NCBIfam" id="NF001138">
    <property type="entry name" value="PRK00143.1"/>
    <property type="match status" value="1"/>
</dbReference>
<dbReference type="InterPro" id="IPR046884">
    <property type="entry name" value="MnmA-like_central"/>
</dbReference>
<dbReference type="GO" id="GO:0103016">
    <property type="term" value="F:tRNA-uridine 2-sulfurtransferase activity"/>
    <property type="evidence" value="ECO:0007669"/>
    <property type="project" value="UniProtKB-EC"/>
</dbReference>
<keyword evidence="2 10" id="KW-0820">tRNA-binding</keyword>
<keyword evidence="6 10" id="KW-0067">ATP-binding</keyword>
<dbReference type="STRING" id="765912.Thimo_2095"/>
<dbReference type="CDD" id="cd01998">
    <property type="entry name" value="MnmA_TRMU-like"/>
    <property type="match status" value="1"/>
</dbReference>
<keyword evidence="13" id="KW-0489">Methyltransferase</keyword>
<dbReference type="Gene3D" id="3.40.50.620">
    <property type="entry name" value="HUPs"/>
    <property type="match status" value="1"/>
</dbReference>
<name>L0GYE4_9GAMM</name>
<dbReference type="GO" id="GO:0008168">
    <property type="term" value="F:methyltransferase activity"/>
    <property type="evidence" value="ECO:0007669"/>
    <property type="project" value="UniProtKB-KW"/>
</dbReference>
<dbReference type="PATRIC" id="fig|765912.4.peg.2048"/>
<dbReference type="GO" id="GO:0005737">
    <property type="term" value="C:cytoplasm"/>
    <property type="evidence" value="ECO:0007669"/>
    <property type="project" value="UniProtKB-SubCell"/>
</dbReference>
<evidence type="ECO:0000256" key="1">
    <source>
        <dbReference type="ARBA" id="ARBA00022490"/>
    </source>
</evidence>
<evidence type="ECO:0000313" key="13">
    <source>
        <dbReference type="EMBL" id="AGA90847.1"/>
    </source>
</evidence>
<dbReference type="EMBL" id="CP003051">
    <property type="protein sequence ID" value="AGA90847.1"/>
    <property type="molecule type" value="Genomic_DNA"/>
</dbReference>
<dbReference type="Gene3D" id="2.40.30.10">
    <property type="entry name" value="Translation factors"/>
    <property type="match status" value="1"/>
</dbReference>
<dbReference type="Gene3D" id="2.30.30.280">
    <property type="entry name" value="Adenine nucleotide alpha hydrolases-like domains"/>
    <property type="match status" value="1"/>
</dbReference>
<keyword evidence="5 10" id="KW-0547">Nucleotide-binding</keyword>
<feature type="active site" description="Cysteine persulfide intermediate" evidence="10">
    <location>
        <position position="207"/>
    </location>
</feature>
<dbReference type="GO" id="GO:0000049">
    <property type="term" value="F:tRNA binding"/>
    <property type="evidence" value="ECO:0007669"/>
    <property type="project" value="UniProtKB-KW"/>
</dbReference>
<evidence type="ECO:0000256" key="6">
    <source>
        <dbReference type="ARBA" id="ARBA00022840"/>
    </source>
</evidence>
<comment type="caution">
    <text evidence="10">Lacks conserved residue(s) required for the propagation of feature annotation.</text>
</comment>
<keyword evidence="8" id="KW-1015">Disulfide bond</keyword>
<dbReference type="InterPro" id="IPR023382">
    <property type="entry name" value="MnmA-like_central_sf"/>
</dbReference>
<dbReference type="AlphaFoldDB" id="L0GYE4"/>
<evidence type="ECO:0000256" key="8">
    <source>
        <dbReference type="ARBA" id="ARBA00023157"/>
    </source>
</evidence>
<comment type="similarity">
    <text evidence="10">Belongs to the MnmA/TRMU family.</text>
</comment>
<comment type="subcellular location">
    <subcellularLocation>
        <location evidence="10">Cytoplasm</location>
    </subcellularLocation>
</comment>
<dbReference type="SUPFAM" id="SSF52402">
    <property type="entry name" value="Adenine nucleotide alpha hydrolases-like"/>
    <property type="match status" value="1"/>
</dbReference>
<evidence type="ECO:0000313" key="14">
    <source>
        <dbReference type="Proteomes" id="UP000010816"/>
    </source>
</evidence>
<dbReference type="PANTHER" id="PTHR11933">
    <property type="entry name" value="TRNA 5-METHYLAMINOMETHYL-2-THIOURIDYLATE -METHYLTRANSFERASE"/>
    <property type="match status" value="1"/>
</dbReference>
<keyword evidence="3 10" id="KW-0808">Transferase</keyword>
<dbReference type="FunFam" id="2.30.30.280:FF:000001">
    <property type="entry name" value="tRNA-specific 2-thiouridylase MnmA"/>
    <property type="match status" value="1"/>
</dbReference>
<organism evidence="13 14">
    <name type="scientific">Thioflavicoccus mobilis 8321</name>
    <dbReference type="NCBI Taxonomy" id="765912"/>
    <lineage>
        <taxon>Bacteria</taxon>
        <taxon>Pseudomonadati</taxon>
        <taxon>Pseudomonadota</taxon>
        <taxon>Gammaproteobacteria</taxon>
        <taxon>Chromatiales</taxon>
        <taxon>Chromatiaceae</taxon>
        <taxon>Thioflavicoccus</taxon>
    </lineage>
</organism>
<feature type="domain" description="tRNA-specific 2-thiouridylase MnmA-like C-terminal" evidence="11">
    <location>
        <begin position="293"/>
        <end position="369"/>
    </location>
</feature>
<keyword evidence="1 10" id="KW-0963">Cytoplasm</keyword>
<dbReference type="HOGENOM" id="CLU_035188_1_0_6"/>
<evidence type="ECO:0000256" key="10">
    <source>
        <dbReference type="HAMAP-Rule" id="MF_00144"/>
    </source>
</evidence>
<keyword evidence="7 10" id="KW-0694">RNA-binding</keyword>
<dbReference type="eggNOG" id="COG0482">
    <property type="taxonomic scope" value="Bacteria"/>
</dbReference>
<dbReference type="Pfam" id="PF20259">
    <property type="entry name" value="tRNA_Me_trans_M"/>
    <property type="match status" value="1"/>
</dbReference>
<evidence type="ECO:0000256" key="2">
    <source>
        <dbReference type="ARBA" id="ARBA00022555"/>
    </source>
</evidence>
<feature type="region of interest" description="Interaction with tRNA" evidence="10">
    <location>
        <begin position="157"/>
        <end position="159"/>
    </location>
</feature>
<dbReference type="GO" id="GO:0005524">
    <property type="term" value="F:ATP binding"/>
    <property type="evidence" value="ECO:0007669"/>
    <property type="project" value="UniProtKB-KW"/>
</dbReference>
<feature type="site" description="Interaction with tRNA" evidence="10">
    <location>
        <position position="136"/>
    </location>
</feature>
<dbReference type="RefSeq" id="WP_015280987.1">
    <property type="nucleotide sequence ID" value="NC_019940.1"/>
</dbReference>
<accession>L0GYE4</accession>